<dbReference type="Proteomes" id="UP000498740">
    <property type="component" value="Unassembled WGS sequence"/>
</dbReference>
<accession>A0A7J0D334</accession>
<dbReference type="EMBL" id="BLWD01000001">
    <property type="protein sequence ID" value="GFN09150.1"/>
    <property type="molecule type" value="Genomic_DNA"/>
</dbReference>
<dbReference type="InterPro" id="IPR001789">
    <property type="entry name" value="Sig_transdc_resp-reg_receiver"/>
</dbReference>
<feature type="modified residue" description="4-aspartylphosphate" evidence="1">
    <location>
        <position position="70"/>
    </location>
</feature>
<evidence type="ECO:0000259" key="3">
    <source>
        <dbReference type="PROSITE" id="PS50110"/>
    </source>
</evidence>
<feature type="region of interest" description="Disordered" evidence="2">
    <location>
        <begin position="85"/>
        <end position="132"/>
    </location>
</feature>
<evidence type="ECO:0000256" key="1">
    <source>
        <dbReference type="PROSITE-ProRule" id="PRU00169"/>
    </source>
</evidence>
<keyword evidence="1" id="KW-0597">Phosphoprotein</keyword>
<evidence type="ECO:0000256" key="2">
    <source>
        <dbReference type="SAM" id="MobiDB-lite"/>
    </source>
</evidence>
<feature type="domain" description="Response regulatory" evidence="3">
    <location>
        <begin position="19"/>
        <end position="132"/>
    </location>
</feature>
<dbReference type="AlphaFoldDB" id="A0A7J0D334"/>
<dbReference type="PROSITE" id="PS50110">
    <property type="entry name" value="RESPONSE_REGULATORY"/>
    <property type="match status" value="1"/>
</dbReference>
<dbReference type="InterPro" id="IPR011006">
    <property type="entry name" value="CheY-like_superfamily"/>
</dbReference>
<dbReference type="SUPFAM" id="SSF52172">
    <property type="entry name" value="CheY-like"/>
    <property type="match status" value="1"/>
</dbReference>
<organism evidence="4 5">
    <name type="scientific">Streptomyces microflavus</name>
    <name type="common">Streptomyces lipmanii</name>
    <dbReference type="NCBI Taxonomy" id="1919"/>
    <lineage>
        <taxon>Bacteria</taxon>
        <taxon>Bacillati</taxon>
        <taxon>Actinomycetota</taxon>
        <taxon>Actinomycetes</taxon>
        <taxon>Kitasatosporales</taxon>
        <taxon>Streptomycetaceae</taxon>
        <taxon>Streptomyces</taxon>
    </lineage>
</organism>
<comment type="caution">
    <text evidence="4">The sequence shown here is derived from an EMBL/GenBank/DDBJ whole genome shotgun (WGS) entry which is preliminary data.</text>
</comment>
<proteinExistence type="predicted"/>
<evidence type="ECO:0000313" key="5">
    <source>
        <dbReference type="Proteomes" id="UP000498740"/>
    </source>
</evidence>
<dbReference type="Gene3D" id="3.40.50.2300">
    <property type="match status" value="1"/>
</dbReference>
<reference evidence="4 5" key="1">
    <citation type="submission" date="2020-05" db="EMBL/GenBank/DDBJ databases">
        <title>Whole genome shotgun sequence of Streptomyces microflavus NBRC 13062.</title>
        <authorList>
            <person name="Komaki H."/>
            <person name="Tamura T."/>
        </authorList>
    </citation>
    <scope>NUCLEOTIDE SEQUENCE [LARGE SCALE GENOMIC DNA]</scope>
    <source>
        <strain evidence="4 5">NBRC 13062</strain>
    </source>
</reference>
<name>A0A7J0D334_STRMI</name>
<evidence type="ECO:0000313" key="4">
    <source>
        <dbReference type="EMBL" id="GFN09150.1"/>
    </source>
</evidence>
<dbReference type="GO" id="GO:0000160">
    <property type="term" value="P:phosphorelay signal transduction system"/>
    <property type="evidence" value="ECO:0007669"/>
    <property type="project" value="InterPro"/>
</dbReference>
<sequence length="132" mass="14197">MTTAGEHAPDTPSGSPRYRILLIEDDLGDALLVEELLHDTGLSFELTTRTSQAEARTELASSRADRILLDLHLPDLSGIAALTAVRTPPTTGDGPSPVRRGPFPYAARQRWQPGSPRTPPRHTPVRAASGRG</sequence>
<protein>
    <recommendedName>
        <fullName evidence="3">Response regulatory domain-containing protein</fullName>
    </recommendedName>
</protein>
<gene>
    <name evidence="4" type="ORF">Smic_77060</name>
</gene>